<dbReference type="AlphaFoldDB" id="A0A5B7DN74"/>
<organism evidence="2 3">
    <name type="scientific">Portunus trituberculatus</name>
    <name type="common">Swimming crab</name>
    <name type="synonym">Neptunus trituberculatus</name>
    <dbReference type="NCBI Taxonomy" id="210409"/>
    <lineage>
        <taxon>Eukaryota</taxon>
        <taxon>Metazoa</taxon>
        <taxon>Ecdysozoa</taxon>
        <taxon>Arthropoda</taxon>
        <taxon>Crustacea</taxon>
        <taxon>Multicrustacea</taxon>
        <taxon>Malacostraca</taxon>
        <taxon>Eumalacostraca</taxon>
        <taxon>Eucarida</taxon>
        <taxon>Decapoda</taxon>
        <taxon>Pleocyemata</taxon>
        <taxon>Brachyura</taxon>
        <taxon>Eubrachyura</taxon>
        <taxon>Portunoidea</taxon>
        <taxon>Portunidae</taxon>
        <taxon>Portuninae</taxon>
        <taxon>Portunus</taxon>
    </lineage>
</organism>
<accession>A0A5B7DN74</accession>
<dbReference type="Proteomes" id="UP000324222">
    <property type="component" value="Unassembled WGS sequence"/>
</dbReference>
<evidence type="ECO:0000256" key="1">
    <source>
        <dbReference type="SAM" id="MobiDB-lite"/>
    </source>
</evidence>
<name>A0A5B7DN74_PORTR</name>
<reference evidence="2 3" key="1">
    <citation type="submission" date="2019-05" db="EMBL/GenBank/DDBJ databases">
        <title>Another draft genome of Portunus trituberculatus and its Hox gene families provides insights of decapod evolution.</title>
        <authorList>
            <person name="Jeong J.-H."/>
            <person name="Song I."/>
            <person name="Kim S."/>
            <person name="Choi T."/>
            <person name="Kim D."/>
            <person name="Ryu S."/>
            <person name="Kim W."/>
        </authorList>
    </citation>
    <scope>NUCLEOTIDE SEQUENCE [LARGE SCALE GENOMIC DNA]</scope>
    <source>
        <tissue evidence="2">Muscle</tissue>
    </source>
</reference>
<comment type="caution">
    <text evidence="2">The sequence shown here is derived from an EMBL/GenBank/DDBJ whole genome shotgun (WGS) entry which is preliminary data.</text>
</comment>
<gene>
    <name evidence="2" type="ORF">E2C01_016110</name>
</gene>
<sequence length="108" mass="11948">MSVWEAVDTWADSADLNAFECIFLTCWMDLKALKPNHGGGADRGATGEDEYLEDAMHGQQTQQSHQVADEHAQEVSTEQRLSPCQAMVENPWACRSQQGVWLPLSSAP</sequence>
<evidence type="ECO:0000313" key="2">
    <source>
        <dbReference type="EMBL" id="MPC23071.1"/>
    </source>
</evidence>
<evidence type="ECO:0000313" key="3">
    <source>
        <dbReference type="Proteomes" id="UP000324222"/>
    </source>
</evidence>
<keyword evidence="3" id="KW-1185">Reference proteome</keyword>
<dbReference type="EMBL" id="VSRR010001163">
    <property type="protein sequence ID" value="MPC23071.1"/>
    <property type="molecule type" value="Genomic_DNA"/>
</dbReference>
<protein>
    <submittedName>
        <fullName evidence="2">Uncharacterized protein</fullName>
    </submittedName>
</protein>
<feature type="region of interest" description="Disordered" evidence="1">
    <location>
        <begin position="56"/>
        <end position="82"/>
    </location>
</feature>
<proteinExistence type="predicted"/>